<keyword evidence="1" id="KW-1133">Transmembrane helix</keyword>
<accession>A0A1G2Q4U7</accession>
<name>A0A1G2Q4U7_9BACT</name>
<dbReference type="AlphaFoldDB" id="A0A1G2Q4U7"/>
<sequence>MLKSTKKINSAFSSIEALIATSVLVVGLLTIISLFPFILRLNKQAEFYSMASALARAKVEQLAIMPYDQLTPGIIEPRARLDPNPGDPFYIFERQSTITLIDGNLANSQTDVGLKKIETIVFWPDRGGQEASLNITSIKAQK</sequence>
<protein>
    <recommendedName>
        <fullName evidence="4">General secretion pathway GspH domain-containing protein</fullName>
    </recommendedName>
</protein>
<evidence type="ECO:0000313" key="2">
    <source>
        <dbReference type="EMBL" id="OHA55596.1"/>
    </source>
</evidence>
<evidence type="ECO:0000256" key="1">
    <source>
        <dbReference type="SAM" id="Phobius"/>
    </source>
</evidence>
<comment type="caution">
    <text evidence="2">The sequence shown here is derived from an EMBL/GenBank/DDBJ whole genome shotgun (WGS) entry which is preliminary data.</text>
</comment>
<evidence type="ECO:0008006" key="4">
    <source>
        <dbReference type="Google" id="ProtNLM"/>
    </source>
</evidence>
<dbReference type="EMBL" id="MHTB01000010">
    <property type="protein sequence ID" value="OHA55596.1"/>
    <property type="molecule type" value="Genomic_DNA"/>
</dbReference>
<keyword evidence="1" id="KW-0472">Membrane</keyword>
<dbReference type="Proteomes" id="UP000178936">
    <property type="component" value="Unassembled WGS sequence"/>
</dbReference>
<evidence type="ECO:0000313" key="3">
    <source>
        <dbReference type="Proteomes" id="UP000178936"/>
    </source>
</evidence>
<feature type="transmembrane region" description="Helical" evidence="1">
    <location>
        <begin position="17"/>
        <end position="39"/>
    </location>
</feature>
<keyword evidence="1" id="KW-0812">Transmembrane</keyword>
<gene>
    <name evidence="2" type="ORF">A2226_03540</name>
</gene>
<organism evidence="2 3">
    <name type="scientific">Candidatus Veblenbacteria bacterium RIFOXYA2_FULL_43_9</name>
    <dbReference type="NCBI Taxonomy" id="1802425"/>
    <lineage>
        <taxon>Bacteria</taxon>
        <taxon>Candidatus Vebleniibacteriota</taxon>
    </lineage>
</organism>
<reference evidence="2 3" key="1">
    <citation type="journal article" date="2016" name="Nat. Commun.">
        <title>Thousands of microbial genomes shed light on interconnected biogeochemical processes in an aquifer system.</title>
        <authorList>
            <person name="Anantharaman K."/>
            <person name="Brown C.T."/>
            <person name="Hug L.A."/>
            <person name="Sharon I."/>
            <person name="Castelle C.J."/>
            <person name="Probst A.J."/>
            <person name="Thomas B.C."/>
            <person name="Singh A."/>
            <person name="Wilkins M.J."/>
            <person name="Karaoz U."/>
            <person name="Brodie E.L."/>
            <person name="Williams K.H."/>
            <person name="Hubbard S.S."/>
            <person name="Banfield J.F."/>
        </authorList>
    </citation>
    <scope>NUCLEOTIDE SEQUENCE [LARGE SCALE GENOMIC DNA]</scope>
</reference>
<proteinExistence type="predicted"/>